<accession>A0A6J5FN73</accession>
<sequence>MTLRAVAQGQGPSSLPPSGAAGGDLGGTYPNPTLAKITNALTSYGGLTLVGEGVPVQIASAAQLTQAANVSPTTLYTVPAGGAGWYRVSVQAVVTQAATTSSALPNVGVTWTDNDSGVALSAITMTPTNTANAPGAFGLGSQMMYVKAGTTIQYQTSNYASSGATPMQYAVRARLEYLG</sequence>
<keyword evidence="3" id="KW-1185">Reference proteome</keyword>
<evidence type="ECO:0000256" key="1">
    <source>
        <dbReference type="SAM" id="MobiDB-lite"/>
    </source>
</evidence>
<gene>
    <name evidence="2" type="ORF">LMG27177_01165</name>
</gene>
<name>A0A6J5FN73_9BURK</name>
<dbReference type="EMBL" id="CADIKI010000003">
    <property type="protein sequence ID" value="CAB3782097.1"/>
    <property type="molecule type" value="Genomic_DNA"/>
</dbReference>
<dbReference type="RefSeq" id="WP_175158511.1">
    <property type="nucleotide sequence ID" value="NZ_CADIKI010000003.1"/>
</dbReference>
<evidence type="ECO:0000313" key="3">
    <source>
        <dbReference type="Proteomes" id="UP000494252"/>
    </source>
</evidence>
<dbReference type="Proteomes" id="UP000494252">
    <property type="component" value="Unassembled WGS sequence"/>
</dbReference>
<reference evidence="2 3" key="1">
    <citation type="submission" date="2020-04" db="EMBL/GenBank/DDBJ databases">
        <authorList>
            <person name="De Canck E."/>
        </authorList>
    </citation>
    <scope>NUCLEOTIDE SEQUENCE [LARGE SCALE GENOMIC DNA]</scope>
    <source>
        <strain evidence="2 3">LMG 27177</strain>
    </source>
</reference>
<protein>
    <submittedName>
        <fullName evidence="2">Uncharacterized protein</fullName>
    </submittedName>
</protein>
<dbReference type="AlphaFoldDB" id="A0A6J5FN73"/>
<evidence type="ECO:0000313" key="2">
    <source>
        <dbReference type="EMBL" id="CAB3782097.1"/>
    </source>
</evidence>
<organism evidence="2 3">
    <name type="scientific">Paraburkholderia fynbosensis</name>
    <dbReference type="NCBI Taxonomy" id="1200993"/>
    <lineage>
        <taxon>Bacteria</taxon>
        <taxon>Pseudomonadati</taxon>
        <taxon>Pseudomonadota</taxon>
        <taxon>Betaproteobacteria</taxon>
        <taxon>Burkholderiales</taxon>
        <taxon>Burkholderiaceae</taxon>
        <taxon>Paraburkholderia</taxon>
    </lineage>
</organism>
<proteinExistence type="predicted"/>
<feature type="region of interest" description="Disordered" evidence="1">
    <location>
        <begin position="1"/>
        <end position="26"/>
    </location>
</feature>